<sequence length="227" mass="25486">MKNDPRNRFLTLLPIRLYISIDEIRQLQFLDDSRILDGESLDGGLVHQQQLNDLIILDGESFNEVGAVRVLLKEEKVEDSKDCSICLESVAVGKILSSSCLTPRNRFLTLLLIHLYISIDEIRQLQFLDDSRILDGESLDGGLVHRQQLDDLIILDGESFNEVGAVRVLLKEEKVENSKDYSICLESVVVGKMLLNSHVFTFITQPASLGGCTRNPYALSIELVLSN</sequence>
<comment type="caution">
    <text evidence="1">The sequence shown here is derived from an EMBL/GenBank/DDBJ whole genome shotgun (WGS) entry which is preliminary data.</text>
</comment>
<gene>
    <name evidence="1" type="ORF">JRO89_XS02G0267400</name>
</gene>
<name>A0ABQ8IHK7_9ROSI</name>
<keyword evidence="2" id="KW-1185">Reference proteome</keyword>
<organism evidence="1 2">
    <name type="scientific">Xanthoceras sorbifolium</name>
    <dbReference type="NCBI Taxonomy" id="99658"/>
    <lineage>
        <taxon>Eukaryota</taxon>
        <taxon>Viridiplantae</taxon>
        <taxon>Streptophyta</taxon>
        <taxon>Embryophyta</taxon>
        <taxon>Tracheophyta</taxon>
        <taxon>Spermatophyta</taxon>
        <taxon>Magnoliopsida</taxon>
        <taxon>eudicotyledons</taxon>
        <taxon>Gunneridae</taxon>
        <taxon>Pentapetalae</taxon>
        <taxon>rosids</taxon>
        <taxon>malvids</taxon>
        <taxon>Sapindales</taxon>
        <taxon>Sapindaceae</taxon>
        <taxon>Xanthoceroideae</taxon>
        <taxon>Xanthoceras</taxon>
    </lineage>
</organism>
<evidence type="ECO:0000313" key="1">
    <source>
        <dbReference type="EMBL" id="KAH7575978.1"/>
    </source>
</evidence>
<protein>
    <submittedName>
        <fullName evidence="1">Uncharacterized protein</fullName>
    </submittedName>
</protein>
<accession>A0ABQ8IHK7</accession>
<proteinExistence type="predicted"/>
<dbReference type="EMBL" id="JAFEMO010000002">
    <property type="protein sequence ID" value="KAH7575978.1"/>
    <property type="molecule type" value="Genomic_DNA"/>
</dbReference>
<evidence type="ECO:0000313" key="2">
    <source>
        <dbReference type="Proteomes" id="UP000827721"/>
    </source>
</evidence>
<dbReference type="Proteomes" id="UP000827721">
    <property type="component" value="Unassembled WGS sequence"/>
</dbReference>
<reference evidence="1 2" key="1">
    <citation type="submission" date="2021-02" db="EMBL/GenBank/DDBJ databases">
        <title>Plant Genome Project.</title>
        <authorList>
            <person name="Zhang R.-G."/>
        </authorList>
    </citation>
    <scope>NUCLEOTIDE SEQUENCE [LARGE SCALE GENOMIC DNA]</scope>
    <source>
        <tissue evidence="1">Leaves</tissue>
    </source>
</reference>